<gene>
    <name evidence="1" type="ORF">EYF80_042497</name>
</gene>
<keyword evidence="2" id="KW-1185">Reference proteome</keyword>
<comment type="caution">
    <text evidence="1">The sequence shown here is derived from an EMBL/GenBank/DDBJ whole genome shotgun (WGS) entry which is preliminary data.</text>
</comment>
<sequence length="101" mass="11299">MARFHSITDDLRMRLQSTDNRGGAGVLGEGEADPVLSPVEDAVELCEEDVSQDPHGAFGGHDVRRLETTEAELLVAERLLGRSRFIRCMFKYMCHTKCSFI</sequence>
<evidence type="ECO:0000313" key="1">
    <source>
        <dbReference type="EMBL" id="TNN47317.1"/>
    </source>
</evidence>
<dbReference type="EMBL" id="SRLO01000748">
    <property type="protein sequence ID" value="TNN47317.1"/>
    <property type="molecule type" value="Genomic_DNA"/>
</dbReference>
<name>A0A4Z2G1E4_9TELE</name>
<evidence type="ECO:0000313" key="2">
    <source>
        <dbReference type="Proteomes" id="UP000314294"/>
    </source>
</evidence>
<protein>
    <submittedName>
        <fullName evidence="1">Uncharacterized protein</fullName>
    </submittedName>
</protein>
<proteinExistence type="predicted"/>
<accession>A0A4Z2G1E4</accession>
<dbReference type="AlphaFoldDB" id="A0A4Z2G1E4"/>
<reference evidence="1 2" key="1">
    <citation type="submission" date="2019-03" db="EMBL/GenBank/DDBJ databases">
        <title>First draft genome of Liparis tanakae, snailfish: a comprehensive survey of snailfish specific genes.</title>
        <authorList>
            <person name="Kim W."/>
            <person name="Song I."/>
            <person name="Jeong J.-H."/>
            <person name="Kim D."/>
            <person name="Kim S."/>
            <person name="Ryu S."/>
            <person name="Song J.Y."/>
            <person name="Lee S.K."/>
        </authorList>
    </citation>
    <scope>NUCLEOTIDE SEQUENCE [LARGE SCALE GENOMIC DNA]</scope>
    <source>
        <tissue evidence="1">Muscle</tissue>
    </source>
</reference>
<organism evidence="1 2">
    <name type="scientific">Liparis tanakae</name>
    <name type="common">Tanaka's snailfish</name>
    <dbReference type="NCBI Taxonomy" id="230148"/>
    <lineage>
        <taxon>Eukaryota</taxon>
        <taxon>Metazoa</taxon>
        <taxon>Chordata</taxon>
        <taxon>Craniata</taxon>
        <taxon>Vertebrata</taxon>
        <taxon>Euteleostomi</taxon>
        <taxon>Actinopterygii</taxon>
        <taxon>Neopterygii</taxon>
        <taxon>Teleostei</taxon>
        <taxon>Neoteleostei</taxon>
        <taxon>Acanthomorphata</taxon>
        <taxon>Eupercaria</taxon>
        <taxon>Perciformes</taxon>
        <taxon>Cottioidei</taxon>
        <taxon>Cottales</taxon>
        <taxon>Liparidae</taxon>
        <taxon>Liparis</taxon>
    </lineage>
</organism>
<dbReference type="Proteomes" id="UP000314294">
    <property type="component" value="Unassembled WGS sequence"/>
</dbReference>